<reference evidence="1" key="1">
    <citation type="submission" date="2019-04" db="EMBL/GenBank/DDBJ databases">
        <title>Microbes associate with the intestines of laboratory mice.</title>
        <authorList>
            <person name="Navarre W."/>
            <person name="Wong E."/>
            <person name="Huang K."/>
            <person name="Tropini C."/>
            <person name="Ng K."/>
            <person name="Yu B."/>
        </authorList>
    </citation>
    <scope>NUCLEOTIDE SEQUENCE</scope>
    <source>
        <strain evidence="1">NM01_1-7b</strain>
    </source>
</reference>
<evidence type="ECO:0000313" key="1">
    <source>
        <dbReference type="EMBL" id="TGY88066.1"/>
    </source>
</evidence>
<comment type="caution">
    <text evidence="1">The sequence shown here is derived from an EMBL/GenBank/DDBJ whole genome shotgun (WGS) entry which is preliminary data.</text>
</comment>
<evidence type="ECO:0000313" key="2">
    <source>
        <dbReference type="Proteomes" id="UP000304953"/>
    </source>
</evidence>
<proteinExistence type="predicted"/>
<name>A0AC61RN75_9FIRM</name>
<accession>A0AC61RN75</accession>
<gene>
    <name evidence="1" type="ORF">E5329_25900</name>
</gene>
<protein>
    <submittedName>
        <fullName evidence="1">DUF1062 domain-containing protein</fullName>
    </submittedName>
</protein>
<dbReference type="Proteomes" id="UP000304953">
    <property type="component" value="Unassembled WGS sequence"/>
</dbReference>
<dbReference type="EMBL" id="SRYA01000102">
    <property type="protein sequence ID" value="TGY88066.1"/>
    <property type="molecule type" value="Genomic_DNA"/>
</dbReference>
<organism evidence="1 2">
    <name type="scientific">Petralouisia muris</name>
    <dbReference type="NCBI Taxonomy" id="3032872"/>
    <lineage>
        <taxon>Bacteria</taxon>
        <taxon>Bacillati</taxon>
        <taxon>Bacillota</taxon>
        <taxon>Clostridia</taxon>
        <taxon>Lachnospirales</taxon>
        <taxon>Lachnospiraceae</taxon>
        <taxon>Petralouisia</taxon>
    </lineage>
</organism>
<keyword evidence="2" id="KW-1185">Reference proteome</keyword>
<sequence>MKKIIWEVQSLSLLPVLKYCKKCGRKNLFACSRQFRVNAQRRYLDIWLIYKCCACNTTWNATVYSRISPQAIKPQLLDGFYKNDNELVEKYAMDSQFLQENGVEVGLPQYSVIGDCFSLNETVQLEIKSKYSLSVKVSSVVRSKLLLSEKEYLQLIISGKIKSLPNQDLKKCKLKEGVTLVFDNELQMSRI</sequence>